<dbReference type="AlphaFoldDB" id="A0AAN7RHD7"/>
<feature type="compositionally biased region" description="Polar residues" evidence="1">
    <location>
        <begin position="187"/>
        <end position="200"/>
    </location>
</feature>
<evidence type="ECO:0000256" key="1">
    <source>
        <dbReference type="SAM" id="MobiDB-lite"/>
    </source>
</evidence>
<reference evidence="2 3" key="1">
    <citation type="journal article" date="2023" name="Hortic Res">
        <title>Pangenome of water caltrop reveals structural variations and asymmetric subgenome divergence after allopolyploidization.</title>
        <authorList>
            <person name="Zhang X."/>
            <person name="Chen Y."/>
            <person name="Wang L."/>
            <person name="Yuan Y."/>
            <person name="Fang M."/>
            <person name="Shi L."/>
            <person name="Lu R."/>
            <person name="Comes H.P."/>
            <person name="Ma Y."/>
            <person name="Chen Y."/>
            <person name="Huang G."/>
            <person name="Zhou Y."/>
            <person name="Zheng Z."/>
            <person name="Qiu Y."/>
        </authorList>
    </citation>
    <scope>NUCLEOTIDE SEQUENCE [LARGE SCALE GENOMIC DNA]</scope>
    <source>
        <strain evidence="2">F231</strain>
    </source>
</reference>
<dbReference type="SUPFAM" id="SSF54928">
    <property type="entry name" value="RNA-binding domain, RBD"/>
    <property type="match status" value="1"/>
</dbReference>
<dbReference type="Gene3D" id="3.30.70.330">
    <property type="match status" value="1"/>
</dbReference>
<feature type="compositionally biased region" description="Polar residues" evidence="1">
    <location>
        <begin position="91"/>
        <end position="101"/>
    </location>
</feature>
<keyword evidence="3" id="KW-1185">Reference proteome</keyword>
<comment type="caution">
    <text evidence="2">The sequence shown here is derived from an EMBL/GenBank/DDBJ whole genome shotgun (WGS) entry which is preliminary data.</text>
</comment>
<feature type="compositionally biased region" description="Polar residues" evidence="1">
    <location>
        <begin position="210"/>
        <end position="225"/>
    </location>
</feature>
<sequence length="225" mass="25162">MPSNNGGGKTNPYAQGQQAVQWMYPQMQWMGDVQYPAAAAAAAAIAMQQQQQLMMYSQQPYMPYHNYQQFPHHYPHQQQKGFHHQQPQHSKPMQQNGSSGDINGGECKSYTEQTNWPIRRPWYCPVDMGINQMGLLQRVPSHTTTRITLLKSAEDAIQELNGTLVGKQSVRLSWGRSPANKQRRNEGNSNQWNGSHYTGQSYGGHGNGNSGMPNQQDADVANGSS</sequence>
<evidence type="ECO:0000313" key="3">
    <source>
        <dbReference type="Proteomes" id="UP001346149"/>
    </source>
</evidence>
<dbReference type="InterPro" id="IPR035979">
    <property type="entry name" value="RBD_domain_sf"/>
</dbReference>
<evidence type="ECO:0000313" key="2">
    <source>
        <dbReference type="EMBL" id="KAK4803000.1"/>
    </source>
</evidence>
<feature type="compositionally biased region" description="Low complexity" evidence="1">
    <location>
        <begin position="76"/>
        <end position="89"/>
    </location>
</feature>
<organism evidence="2 3">
    <name type="scientific">Trapa natans</name>
    <name type="common">Water chestnut</name>
    <dbReference type="NCBI Taxonomy" id="22666"/>
    <lineage>
        <taxon>Eukaryota</taxon>
        <taxon>Viridiplantae</taxon>
        <taxon>Streptophyta</taxon>
        <taxon>Embryophyta</taxon>
        <taxon>Tracheophyta</taxon>
        <taxon>Spermatophyta</taxon>
        <taxon>Magnoliopsida</taxon>
        <taxon>eudicotyledons</taxon>
        <taxon>Gunneridae</taxon>
        <taxon>Pentapetalae</taxon>
        <taxon>rosids</taxon>
        <taxon>malvids</taxon>
        <taxon>Myrtales</taxon>
        <taxon>Lythraceae</taxon>
        <taxon>Trapa</taxon>
    </lineage>
</organism>
<gene>
    <name evidence="2" type="ORF">SAY86_001203</name>
</gene>
<name>A0AAN7RHD7_TRANT</name>
<protein>
    <submittedName>
        <fullName evidence="2">Uncharacterized protein</fullName>
    </submittedName>
</protein>
<dbReference type="GO" id="GO:0003676">
    <property type="term" value="F:nucleic acid binding"/>
    <property type="evidence" value="ECO:0007669"/>
    <property type="project" value="InterPro"/>
</dbReference>
<dbReference type="InterPro" id="IPR012677">
    <property type="entry name" value="Nucleotide-bd_a/b_plait_sf"/>
</dbReference>
<feature type="region of interest" description="Disordered" evidence="1">
    <location>
        <begin position="76"/>
        <end position="105"/>
    </location>
</feature>
<dbReference type="EMBL" id="JAXQNO010000002">
    <property type="protein sequence ID" value="KAK4803000.1"/>
    <property type="molecule type" value="Genomic_DNA"/>
</dbReference>
<dbReference type="Proteomes" id="UP001346149">
    <property type="component" value="Unassembled WGS sequence"/>
</dbReference>
<proteinExistence type="predicted"/>
<accession>A0AAN7RHD7</accession>
<feature type="region of interest" description="Disordered" evidence="1">
    <location>
        <begin position="174"/>
        <end position="225"/>
    </location>
</feature>